<sequence length="612" mass="65405">MTQGALPRTLKSLPPRSHCFPMSTPPLPTPGALFRRMYLLRSLITTVAFCPALYVDMQLLSLEGPKATRILLGVITPLVLGLCAVAQPMVVLPWLLKRAMATEGRLRVERLIRIPSQLAFGESMVSWFIGGVLFNGGVAFLLDRPMSVVPVGVAVSMSAGLFSSPLLYMLYEQVLMPTVLDAYQKAPSARPAGEGFAPRQLWLLPATVVSALLVTCLTSVVTLNLRIERELGALAKDIESKGQAASADQVRATVAPLQRDLVLPVVMFGGYAALGSILTAAWAARRLAKGSRAVGASLEALVEGRAAPPRWVSTDELGDLAATTWQLYQRLQELPRSLRTSAGDLAQAGTRLSEASNQQNQTLSRQAAALHQARATAQEIQQASHVAASRATSILQVAERAAAVGRLGEESLQGTEKGLASIRDIADGLHGQMQDLEQRAREVGRVSEVVKALADQSHMLAINAAIEATRAGEHGKGFGVVARQMRELADQSVQATNQVRGLLETMASAATQATAMTDRSAAGVETALAPLRTSGERLRELATLSRESASAVRQIAEAVAQQHQGVDQLFAAVRELDELTTDTLRHLDTTQQAAVAVTHATGQVSQLAQRYV</sequence>
<evidence type="ECO:0000256" key="1">
    <source>
        <dbReference type="ARBA" id="ARBA00023224"/>
    </source>
</evidence>
<feature type="transmembrane region" description="Helical" evidence="3">
    <location>
        <begin position="117"/>
        <end position="142"/>
    </location>
</feature>
<evidence type="ECO:0000313" key="6">
    <source>
        <dbReference type="Proteomes" id="UP000321514"/>
    </source>
</evidence>
<keyword evidence="3" id="KW-1133">Transmembrane helix</keyword>
<feature type="transmembrane region" description="Helical" evidence="3">
    <location>
        <begin position="261"/>
        <end position="284"/>
    </location>
</feature>
<keyword evidence="3" id="KW-0812">Transmembrane</keyword>
<dbReference type="InterPro" id="IPR004089">
    <property type="entry name" value="MCPsignal_dom"/>
</dbReference>
<proteinExistence type="predicted"/>
<dbReference type="GO" id="GO:0007165">
    <property type="term" value="P:signal transduction"/>
    <property type="evidence" value="ECO:0007669"/>
    <property type="project" value="UniProtKB-KW"/>
</dbReference>
<dbReference type="EMBL" id="BJXR01000017">
    <property type="protein sequence ID" value="GEN06644.1"/>
    <property type="molecule type" value="Genomic_DNA"/>
</dbReference>
<evidence type="ECO:0000259" key="4">
    <source>
        <dbReference type="PROSITE" id="PS50111"/>
    </source>
</evidence>
<feature type="transmembrane region" description="Helical" evidence="3">
    <location>
        <begin position="70"/>
        <end position="96"/>
    </location>
</feature>
<dbReference type="PROSITE" id="PS50111">
    <property type="entry name" value="CHEMOTAXIS_TRANSDUC_2"/>
    <property type="match status" value="1"/>
</dbReference>
<accession>A0A511SXK3</accession>
<dbReference type="Proteomes" id="UP000321514">
    <property type="component" value="Unassembled WGS sequence"/>
</dbReference>
<evidence type="ECO:0000256" key="2">
    <source>
        <dbReference type="PROSITE-ProRule" id="PRU00284"/>
    </source>
</evidence>
<dbReference type="SMART" id="SM00283">
    <property type="entry name" value="MA"/>
    <property type="match status" value="1"/>
</dbReference>
<comment type="caution">
    <text evidence="5">The sequence shown here is derived from an EMBL/GenBank/DDBJ whole genome shotgun (WGS) entry which is preliminary data.</text>
</comment>
<dbReference type="GO" id="GO:0016020">
    <property type="term" value="C:membrane"/>
    <property type="evidence" value="ECO:0007669"/>
    <property type="project" value="InterPro"/>
</dbReference>
<feature type="transmembrane region" description="Helical" evidence="3">
    <location>
        <begin position="201"/>
        <end position="221"/>
    </location>
</feature>
<feature type="transmembrane region" description="Helical" evidence="3">
    <location>
        <begin position="148"/>
        <end position="171"/>
    </location>
</feature>
<keyword evidence="3" id="KW-0472">Membrane</keyword>
<dbReference type="PANTHER" id="PTHR32089">
    <property type="entry name" value="METHYL-ACCEPTING CHEMOTAXIS PROTEIN MCPB"/>
    <property type="match status" value="1"/>
</dbReference>
<dbReference type="AlphaFoldDB" id="A0A511SXK3"/>
<feature type="domain" description="Methyl-accepting transducer" evidence="4">
    <location>
        <begin position="341"/>
        <end position="577"/>
    </location>
</feature>
<name>A0A511SXK3_MYXFU</name>
<keyword evidence="1 2" id="KW-0807">Transducer</keyword>
<dbReference type="PANTHER" id="PTHR32089:SF112">
    <property type="entry name" value="LYSOZYME-LIKE PROTEIN-RELATED"/>
    <property type="match status" value="1"/>
</dbReference>
<dbReference type="Pfam" id="PF00015">
    <property type="entry name" value="MCPsignal"/>
    <property type="match status" value="1"/>
</dbReference>
<dbReference type="SUPFAM" id="SSF58104">
    <property type="entry name" value="Methyl-accepting chemotaxis protein (MCP) signaling domain"/>
    <property type="match status" value="1"/>
</dbReference>
<evidence type="ECO:0000256" key="3">
    <source>
        <dbReference type="SAM" id="Phobius"/>
    </source>
</evidence>
<gene>
    <name evidence="5" type="ORF">MFU01_16810</name>
</gene>
<dbReference type="STRING" id="1334629.MFUL124B02_40020"/>
<evidence type="ECO:0000313" key="5">
    <source>
        <dbReference type="EMBL" id="GEN06644.1"/>
    </source>
</evidence>
<protein>
    <recommendedName>
        <fullName evidence="4">Methyl-accepting transducer domain-containing protein</fullName>
    </recommendedName>
</protein>
<dbReference type="Gene3D" id="1.10.287.950">
    <property type="entry name" value="Methyl-accepting chemotaxis protein"/>
    <property type="match status" value="1"/>
</dbReference>
<reference evidence="5 6" key="1">
    <citation type="submission" date="2019-07" db="EMBL/GenBank/DDBJ databases">
        <title>Whole genome shotgun sequence of Myxococcus fulvus NBRC 100333.</title>
        <authorList>
            <person name="Hosoyama A."/>
            <person name="Uohara A."/>
            <person name="Ohji S."/>
            <person name="Ichikawa N."/>
        </authorList>
    </citation>
    <scope>NUCLEOTIDE SEQUENCE [LARGE SCALE GENOMIC DNA]</scope>
    <source>
        <strain evidence="5 6">NBRC 100333</strain>
    </source>
</reference>
<organism evidence="5 6">
    <name type="scientific">Myxococcus fulvus</name>
    <dbReference type="NCBI Taxonomy" id="33"/>
    <lineage>
        <taxon>Bacteria</taxon>
        <taxon>Pseudomonadati</taxon>
        <taxon>Myxococcota</taxon>
        <taxon>Myxococcia</taxon>
        <taxon>Myxococcales</taxon>
        <taxon>Cystobacterineae</taxon>
        <taxon>Myxococcaceae</taxon>
        <taxon>Myxococcus</taxon>
    </lineage>
</organism>